<dbReference type="EC" id="2.1.1.266" evidence="1"/>
<dbReference type="HOGENOM" id="CLU_061769_0_0_6"/>
<name>A0A060H8H8_XYLFS</name>
<feature type="active site" description="Proton acceptor" evidence="1">
    <location>
        <position position="176"/>
    </location>
</feature>
<comment type="similarity">
    <text evidence="1">Belongs to the RlmJ family.</text>
</comment>
<keyword evidence="1" id="KW-0694">RNA-binding</keyword>
<dbReference type="PANTHER" id="PTHR37426:SF1">
    <property type="entry name" value="RIBOSOMAL RNA LARGE SUBUNIT METHYLTRANSFERASE J"/>
    <property type="match status" value="1"/>
</dbReference>
<comment type="function">
    <text evidence="1">Specifically methylates the adenine in position 2030 of 23S rRNA.</text>
</comment>
<dbReference type="AlphaFoldDB" id="A0A060H8H8"/>
<feature type="binding site" evidence="1">
    <location>
        <position position="125"/>
    </location>
    <ligand>
        <name>S-adenosyl-L-methionine</name>
        <dbReference type="ChEBI" id="CHEBI:59789"/>
    </ligand>
</feature>
<comment type="subunit">
    <text evidence="1">Monomer.</text>
</comment>
<dbReference type="SUPFAM" id="SSF53335">
    <property type="entry name" value="S-adenosyl-L-methionine-dependent methyltransferases"/>
    <property type="match status" value="1"/>
</dbReference>
<dbReference type="Pfam" id="PF04378">
    <property type="entry name" value="RsmJ"/>
    <property type="match status" value="1"/>
</dbReference>
<dbReference type="GO" id="GO:0036307">
    <property type="term" value="F:23S rRNA (adenine(2030)-N(6))-methyltransferase activity"/>
    <property type="evidence" value="ECO:0007669"/>
    <property type="project" value="UniProtKB-UniRule"/>
</dbReference>
<dbReference type="GO" id="GO:0003723">
    <property type="term" value="F:RNA binding"/>
    <property type="evidence" value="ECO:0007669"/>
    <property type="project" value="UniProtKB-UniRule"/>
</dbReference>
<dbReference type="EMBL" id="CP006696">
    <property type="protein sequence ID" value="AIC09227.1"/>
    <property type="molecule type" value="Genomic_DNA"/>
</dbReference>
<dbReference type="HAMAP" id="MF_00934">
    <property type="entry name" value="23SrRNA_methyltr_J"/>
    <property type="match status" value="1"/>
</dbReference>
<evidence type="ECO:0000313" key="3">
    <source>
        <dbReference type="Proteomes" id="UP000027215"/>
    </source>
</evidence>
<keyword evidence="1" id="KW-0808">Transferase</keyword>
<feature type="binding site" evidence="1">
    <location>
        <position position="176"/>
    </location>
    <ligand>
        <name>S-adenosyl-L-methionine</name>
        <dbReference type="ChEBI" id="CHEBI:59789"/>
    </ligand>
</feature>
<dbReference type="PANTHER" id="PTHR37426">
    <property type="entry name" value="RIBOSOMAL RNA LARGE SUBUNIT METHYLTRANSFERASE J"/>
    <property type="match status" value="1"/>
</dbReference>
<feature type="binding site" evidence="1">
    <location>
        <begin position="150"/>
        <end position="151"/>
    </location>
    <ligand>
        <name>S-adenosyl-L-methionine</name>
        <dbReference type="ChEBI" id="CHEBI:59789"/>
    </ligand>
</feature>
<dbReference type="GO" id="GO:0070475">
    <property type="term" value="P:rRNA base methylation"/>
    <property type="evidence" value="ECO:0007669"/>
    <property type="project" value="UniProtKB-UniRule"/>
</dbReference>
<keyword evidence="1" id="KW-0949">S-adenosyl-L-methionine</keyword>
<feature type="binding site" evidence="1">
    <location>
        <position position="107"/>
    </location>
    <ligand>
        <name>S-adenosyl-L-methionine</name>
        <dbReference type="ChEBI" id="CHEBI:59789"/>
    </ligand>
</feature>
<dbReference type="RefSeq" id="WP_020851926.1">
    <property type="nucleotide sequence ID" value="NZ_CP006696.1"/>
</dbReference>
<feature type="binding site" evidence="1">
    <location>
        <position position="41"/>
    </location>
    <ligand>
        <name>S-adenosyl-L-methionine</name>
        <dbReference type="ChEBI" id="CHEBI:59789"/>
    </ligand>
</feature>
<protein>
    <recommendedName>
        <fullName evidence="1">Ribosomal RNA large subunit methyltransferase J</fullName>
        <ecNumber evidence="1">2.1.1.266</ecNumber>
    </recommendedName>
    <alternativeName>
        <fullName evidence="1">23S rRNA (adenine(2030)-N6)-methyltransferase</fullName>
    </alternativeName>
    <alternativeName>
        <fullName evidence="1">23S rRNA m6A2030 methyltransferase</fullName>
    </alternativeName>
</protein>
<feature type="binding site" evidence="1">
    <location>
        <position position="18"/>
    </location>
    <ligand>
        <name>S-adenosyl-L-methionine</name>
        <dbReference type="ChEBI" id="CHEBI:59789"/>
    </ligand>
</feature>
<evidence type="ECO:0000313" key="2">
    <source>
        <dbReference type="EMBL" id="AIC09227.1"/>
    </source>
</evidence>
<gene>
    <name evidence="1" type="primary">rlmJ</name>
    <name evidence="2" type="ORF">D934_01080</name>
</gene>
<keyword evidence="1" id="KW-0698">rRNA processing</keyword>
<dbReference type="PATRIC" id="fig|155920.8.peg.260"/>
<dbReference type="GO" id="GO:0005829">
    <property type="term" value="C:cytosol"/>
    <property type="evidence" value="ECO:0007669"/>
    <property type="project" value="TreeGrafter"/>
</dbReference>
<keyword evidence="1" id="KW-0489">Methyltransferase</keyword>
<reference evidence="2 3" key="1">
    <citation type="submission" date="2013-08" db="EMBL/GenBank/DDBJ databases">
        <authorList>
            <person name="Stouthamer R."/>
            <person name="Nunney L."/>
        </authorList>
    </citation>
    <scope>NUCLEOTIDE SEQUENCE [LARGE SCALE GENOMIC DNA]</scope>
    <source>
        <strain evidence="3">ann-1</strain>
    </source>
</reference>
<sequence>MNYSHAFHAGNHADVLKHIVLLALLDGLVRKETPFFVLDSHAGRGRYLLSAGESRNTREAESGVMRLIARPQRLEVIKRYVDVVQADNVSQTRAASTPMHISRYPGSSLLAAQVCRAQDRMVFCELHPKEAAALNALFVHDPRVRVHAGDGYTAVRAFLPPKVGTQRIGRGLVFIDPPYEAQDAEYPLVLGALRETLTRWPQAICAVWYPIKQRRRLQPFFRKAGGLPVRSVLIAELLVRPDDSPLRLNGSGMLLLNVPWQFDQLLAPALPVLKTQLGESGARTRLEWLKVPQ</sequence>
<accession>A0A060H8H8</accession>
<proteinExistence type="inferred from homology"/>
<evidence type="ECO:0000256" key="1">
    <source>
        <dbReference type="HAMAP-Rule" id="MF_00934"/>
    </source>
</evidence>
<dbReference type="InterPro" id="IPR029063">
    <property type="entry name" value="SAM-dependent_MTases_sf"/>
</dbReference>
<comment type="catalytic activity">
    <reaction evidence="1">
        <text>adenosine(2030) in 23S rRNA + S-adenosyl-L-methionine = N(6)-methyladenosine(2030) in 23S rRNA + S-adenosyl-L-homocysteine + H(+)</text>
        <dbReference type="Rhea" id="RHEA:43736"/>
        <dbReference type="Rhea" id="RHEA-COMP:10668"/>
        <dbReference type="Rhea" id="RHEA-COMP:10669"/>
        <dbReference type="ChEBI" id="CHEBI:15378"/>
        <dbReference type="ChEBI" id="CHEBI:57856"/>
        <dbReference type="ChEBI" id="CHEBI:59789"/>
        <dbReference type="ChEBI" id="CHEBI:74411"/>
        <dbReference type="ChEBI" id="CHEBI:74449"/>
        <dbReference type="EC" id="2.1.1.266"/>
    </reaction>
</comment>
<dbReference type="Gene3D" id="3.40.50.150">
    <property type="entry name" value="Vaccinia Virus protein VP39"/>
    <property type="match status" value="1"/>
</dbReference>
<organism evidence="2 3">
    <name type="scientific">Xylella fastidiosa subsp. sandyi Ann-1</name>
    <dbReference type="NCBI Taxonomy" id="155920"/>
    <lineage>
        <taxon>Bacteria</taxon>
        <taxon>Pseudomonadati</taxon>
        <taxon>Pseudomonadota</taxon>
        <taxon>Gammaproteobacteria</taxon>
        <taxon>Lysobacterales</taxon>
        <taxon>Lysobacteraceae</taxon>
        <taxon>Xylella</taxon>
    </lineage>
</organism>
<feature type="site" description="Interaction with substrate rRNA" evidence="1">
    <location>
        <position position="3"/>
    </location>
</feature>
<dbReference type="InterPro" id="IPR007473">
    <property type="entry name" value="RlmJ"/>
</dbReference>
<dbReference type="KEGG" id="xfs:D934_01080"/>
<dbReference type="Proteomes" id="UP000027215">
    <property type="component" value="Chromosome"/>
</dbReference>